<name>A0A072PD73_9EURO</name>
<sequence length="127" mass="14379">MPPRRRTNPKDEYVTAFERAHPNLQRFLLTACQASSPLLLATTLFAAGFMKRPAWERVFMWRAALCSFLSRWILVSCAITWTLRGWGDGDAGNGGDGGGGERERHQREEQQDRDQDGQQDQRPGEGD</sequence>
<dbReference type="RefSeq" id="XP_013260649.1">
    <property type="nucleotide sequence ID" value="XM_013405195.1"/>
</dbReference>
<dbReference type="OrthoDB" id="4113977at2759"/>
<evidence type="ECO:0000313" key="3">
    <source>
        <dbReference type="EMBL" id="KEF58059.1"/>
    </source>
</evidence>
<feature type="transmembrane region" description="Helical" evidence="2">
    <location>
        <begin position="59"/>
        <end position="83"/>
    </location>
</feature>
<reference evidence="3 4" key="1">
    <citation type="submission" date="2013-03" db="EMBL/GenBank/DDBJ databases">
        <title>The Genome Sequence of Exophiala aquamarina CBS 119918.</title>
        <authorList>
            <consortium name="The Broad Institute Genomics Platform"/>
            <person name="Cuomo C."/>
            <person name="de Hoog S."/>
            <person name="Gorbushina A."/>
            <person name="Walker B."/>
            <person name="Young S.K."/>
            <person name="Zeng Q."/>
            <person name="Gargeya S."/>
            <person name="Fitzgerald M."/>
            <person name="Haas B."/>
            <person name="Abouelleil A."/>
            <person name="Allen A.W."/>
            <person name="Alvarado L."/>
            <person name="Arachchi H.M."/>
            <person name="Berlin A.M."/>
            <person name="Chapman S.B."/>
            <person name="Gainer-Dewar J."/>
            <person name="Goldberg J."/>
            <person name="Griggs A."/>
            <person name="Gujja S."/>
            <person name="Hansen M."/>
            <person name="Howarth C."/>
            <person name="Imamovic A."/>
            <person name="Ireland A."/>
            <person name="Larimer J."/>
            <person name="McCowan C."/>
            <person name="Murphy C."/>
            <person name="Pearson M."/>
            <person name="Poon T.W."/>
            <person name="Priest M."/>
            <person name="Roberts A."/>
            <person name="Saif S."/>
            <person name="Shea T."/>
            <person name="Sisk P."/>
            <person name="Sykes S."/>
            <person name="Wortman J."/>
            <person name="Nusbaum C."/>
            <person name="Birren B."/>
        </authorList>
    </citation>
    <scope>NUCLEOTIDE SEQUENCE [LARGE SCALE GENOMIC DNA]</scope>
    <source>
        <strain evidence="3 4">CBS 119918</strain>
    </source>
</reference>
<evidence type="ECO:0000313" key="4">
    <source>
        <dbReference type="Proteomes" id="UP000027920"/>
    </source>
</evidence>
<accession>A0A072PD73</accession>
<keyword evidence="2" id="KW-0812">Transmembrane</keyword>
<dbReference type="EMBL" id="AMGV01000004">
    <property type="protein sequence ID" value="KEF58059.1"/>
    <property type="molecule type" value="Genomic_DNA"/>
</dbReference>
<dbReference type="HOGENOM" id="CLU_135126_1_0_1"/>
<feature type="compositionally biased region" description="Basic and acidic residues" evidence="1">
    <location>
        <begin position="99"/>
        <end position="116"/>
    </location>
</feature>
<organism evidence="3 4">
    <name type="scientific">Exophiala aquamarina CBS 119918</name>
    <dbReference type="NCBI Taxonomy" id="1182545"/>
    <lineage>
        <taxon>Eukaryota</taxon>
        <taxon>Fungi</taxon>
        <taxon>Dikarya</taxon>
        <taxon>Ascomycota</taxon>
        <taxon>Pezizomycotina</taxon>
        <taxon>Eurotiomycetes</taxon>
        <taxon>Chaetothyriomycetidae</taxon>
        <taxon>Chaetothyriales</taxon>
        <taxon>Herpotrichiellaceae</taxon>
        <taxon>Exophiala</taxon>
    </lineage>
</organism>
<keyword evidence="4" id="KW-1185">Reference proteome</keyword>
<gene>
    <name evidence="3" type="ORF">A1O9_05982</name>
</gene>
<evidence type="ECO:0000256" key="2">
    <source>
        <dbReference type="SAM" id="Phobius"/>
    </source>
</evidence>
<dbReference type="Proteomes" id="UP000027920">
    <property type="component" value="Unassembled WGS sequence"/>
</dbReference>
<feature type="compositionally biased region" description="Gly residues" evidence="1">
    <location>
        <begin position="86"/>
        <end position="98"/>
    </location>
</feature>
<feature type="region of interest" description="Disordered" evidence="1">
    <location>
        <begin position="84"/>
        <end position="127"/>
    </location>
</feature>
<evidence type="ECO:0000256" key="1">
    <source>
        <dbReference type="SAM" id="MobiDB-lite"/>
    </source>
</evidence>
<proteinExistence type="predicted"/>
<dbReference type="GeneID" id="25280902"/>
<dbReference type="AlphaFoldDB" id="A0A072PD73"/>
<comment type="caution">
    <text evidence="3">The sequence shown here is derived from an EMBL/GenBank/DDBJ whole genome shotgun (WGS) entry which is preliminary data.</text>
</comment>
<keyword evidence="2" id="KW-1133">Transmembrane helix</keyword>
<dbReference type="VEuPathDB" id="FungiDB:A1O9_05982"/>
<protein>
    <submittedName>
        <fullName evidence="3">Uncharacterized protein</fullName>
    </submittedName>
</protein>
<feature type="transmembrane region" description="Helical" evidence="2">
    <location>
        <begin position="27"/>
        <end position="47"/>
    </location>
</feature>
<keyword evidence="2" id="KW-0472">Membrane</keyword>